<dbReference type="PANTHER" id="PTHR42923">
    <property type="entry name" value="PROTOPORPHYRINOGEN OXIDASE"/>
    <property type="match status" value="1"/>
</dbReference>
<evidence type="ECO:0000313" key="2">
    <source>
        <dbReference type="EMBL" id="GAW10386.1"/>
    </source>
</evidence>
<dbReference type="Pfam" id="PF01593">
    <property type="entry name" value="Amino_oxidase"/>
    <property type="match status" value="1"/>
</dbReference>
<organism evidence="2 3">
    <name type="scientific">Lentinula edodes</name>
    <name type="common">Shiitake mushroom</name>
    <name type="synonym">Lentinus edodes</name>
    <dbReference type="NCBI Taxonomy" id="5353"/>
    <lineage>
        <taxon>Eukaryota</taxon>
        <taxon>Fungi</taxon>
        <taxon>Dikarya</taxon>
        <taxon>Basidiomycota</taxon>
        <taxon>Agaricomycotina</taxon>
        <taxon>Agaricomycetes</taxon>
        <taxon>Agaricomycetidae</taxon>
        <taxon>Agaricales</taxon>
        <taxon>Marasmiineae</taxon>
        <taxon>Omphalotaceae</taxon>
        <taxon>Lentinula</taxon>
    </lineage>
</organism>
<accession>A0A1Q3ET29</accession>
<dbReference type="Gene3D" id="3.50.50.60">
    <property type="entry name" value="FAD/NAD(P)-binding domain"/>
    <property type="match status" value="1"/>
</dbReference>
<dbReference type="InterPro" id="IPR002937">
    <property type="entry name" value="Amino_oxidase"/>
</dbReference>
<dbReference type="InterPro" id="IPR050464">
    <property type="entry name" value="Zeta_carotene_desat/Oxidored"/>
</dbReference>
<dbReference type="Proteomes" id="UP000188533">
    <property type="component" value="Unassembled WGS sequence"/>
</dbReference>
<dbReference type="SUPFAM" id="SSF51905">
    <property type="entry name" value="FAD/NAD(P)-binding domain"/>
    <property type="match status" value="1"/>
</dbReference>
<sequence length="517" mass="57178">MKVAVVGSGVSGLAATWLLNEHSQHEVHLYEADNRPGGHANTVHFPSKEGVNVDSGFIVFNPCTYPNFLRFLKRYPNIPIAPTEMTFSVSRDHGKFEWAGDTIFTVFCQPRRLIDPNMWRMLYDVLRFNASAQRLVAQWNSGTVDVTEISIGEYLNKEGYSESFKDNYLIPMTAAIWSTPPDKCALDFPARTLIQFMHNHHLLQVTGKPSWLTIPGGSHQYVKTILSSLPDSQLHLSTPIASIRNSGSSVELTTASGQSSTYDHIILACHSDTALSILRAGGDVTKDEETILGMFEWNRNTVVVHNDIQLMPKARSAWSCWNYLTYSQVDEKGIRKANSDKVSLTYGMNDLQHISEDEHGPVLVTLNPPFEPATNFGCHSYEHPVLDGKAIQAQNLMSQIQDKRNISYAGAYLKYGFHEDGFTSGLLAASSYASILQPTVRLPFEIEYAESSGPRGNNAACGTYHTGSTGAGIVKWLALFFDVFEYTGLRAVVGLVLGTGLACVIRALKTCGFDSEF</sequence>
<keyword evidence="3" id="KW-1185">Reference proteome</keyword>
<name>A0A1Q3ET29_LENED</name>
<reference evidence="2 3" key="1">
    <citation type="submission" date="2016-08" db="EMBL/GenBank/DDBJ databases">
        <authorList>
            <consortium name="Lentinula edodes genome sequencing consortium"/>
            <person name="Sakamoto Y."/>
            <person name="Nakade K."/>
            <person name="Sato S."/>
            <person name="Yoshida Y."/>
            <person name="Miyazaki K."/>
            <person name="Natsume S."/>
            <person name="Konno N."/>
        </authorList>
    </citation>
    <scope>NUCLEOTIDE SEQUENCE [LARGE SCALE GENOMIC DNA]</scope>
    <source>
        <strain evidence="2 3">NBRC 111202</strain>
    </source>
</reference>
<proteinExistence type="predicted"/>
<comment type="caution">
    <text evidence="2">The sequence shown here is derived from an EMBL/GenBank/DDBJ whole genome shotgun (WGS) entry which is preliminary data.</text>
</comment>
<evidence type="ECO:0000259" key="1">
    <source>
        <dbReference type="Pfam" id="PF01593"/>
    </source>
</evidence>
<dbReference type="PANTHER" id="PTHR42923:SF17">
    <property type="entry name" value="AMINE OXIDASE DOMAIN-CONTAINING PROTEIN"/>
    <property type="match status" value="1"/>
</dbReference>
<gene>
    <name evidence="2" type="ORF">LENED_012644</name>
</gene>
<dbReference type="InterPro" id="IPR036188">
    <property type="entry name" value="FAD/NAD-bd_sf"/>
</dbReference>
<evidence type="ECO:0000313" key="3">
    <source>
        <dbReference type="Proteomes" id="UP000188533"/>
    </source>
</evidence>
<dbReference type="AlphaFoldDB" id="A0A1Q3ET29"/>
<protein>
    <submittedName>
        <fullName evidence="2">Amine oxidase</fullName>
    </submittedName>
</protein>
<dbReference type="GO" id="GO:0016491">
    <property type="term" value="F:oxidoreductase activity"/>
    <property type="evidence" value="ECO:0007669"/>
    <property type="project" value="InterPro"/>
</dbReference>
<feature type="domain" description="Amine oxidase" evidence="1">
    <location>
        <begin position="10"/>
        <end position="275"/>
    </location>
</feature>
<dbReference type="STRING" id="5353.A0A1Q3ET29"/>
<dbReference type="EMBL" id="BDGU01001716">
    <property type="protein sequence ID" value="GAW10386.1"/>
    <property type="molecule type" value="Genomic_DNA"/>
</dbReference>
<reference evidence="2 3" key="2">
    <citation type="submission" date="2017-02" db="EMBL/GenBank/DDBJ databases">
        <title>A genome survey and senescence transcriptome analysis in Lentinula edodes.</title>
        <authorList>
            <person name="Sakamoto Y."/>
            <person name="Nakade K."/>
            <person name="Sato S."/>
            <person name="Yoshida Y."/>
            <person name="Miyazaki K."/>
            <person name="Natsume S."/>
            <person name="Konno N."/>
        </authorList>
    </citation>
    <scope>NUCLEOTIDE SEQUENCE [LARGE SCALE GENOMIC DNA]</scope>
    <source>
        <strain evidence="2 3">NBRC 111202</strain>
    </source>
</reference>